<feature type="compositionally biased region" description="Basic and acidic residues" evidence="16">
    <location>
        <begin position="608"/>
        <end position="621"/>
    </location>
</feature>
<evidence type="ECO:0000256" key="14">
    <source>
        <dbReference type="ARBA" id="ARBA00044780"/>
    </source>
</evidence>
<comment type="catalytic activity">
    <reaction evidence="11">
        <text>D-mannose(out) = D-mannose(in)</text>
        <dbReference type="Rhea" id="RHEA:78391"/>
        <dbReference type="ChEBI" id="CHEBI:4208"/>
    </reaction>
    <physiologicalReaction direction="left-to-right" evidence="11">
        <dbReference type="Rhea" id="RHEA:78392"/>
    </physiologicalReaction>
</comment>
<organism evidence="19 20">
    <name type="scientific">Polarella glacialis</name>
    <name type="common">Dinoflagellate</name>
    <dbReference type="NCBI Taxonomy" id="89957"/>
    <lineage>
        <taxon>Eukaryota</taxon>
        <taxon>Sar</taxon>
        <taxon>Alveolata</taxon>
        <taxon>Dinophyceae</taxon>
        <taxon>Suessiales</taxon>
        <taxon>Suessiaceae</taxon>
        <taxon>Polarella</taxon>
    </lineage>
</organism>
<feature type="transmembrane region" description="Helical" evidence="17">
    <location>
        <begin position="315"/>
        <end position="339"/>
    </location>
</feature>
<feature type="transmembrane region" description="Helical" evidence="17">
    <location>
        <begin position="351"/>
        <end position="372"/>
    </location>
</feature>
<evidence type="ECO:0000259" key="18">
    <source>
        <dbReference type="PROSITE" id="PS50850"/>
    </source>
</evidence>
<dbReference type="Gene3D" id="1.20.1250.20">
    <property type="entry name" value="MFS general substrate transporter like domains"/>
    <property type="match status" value="1"/>
</dbReference>
<feature type="compositionally biased region" description="Polar residues" evidence="16">
    <location>
        <begin position="594"/>
        <end position="607"/>
    </location>
</feature>
<evidence type="ECO:0000256" key="2">
    <source>
        <dbReference type="ARBA" id="ARBA00010992"/>
    </source>
</evidence>
<feature type="transmembrane region" description="Helical" evidence="17">
    <location>
        <begin position="467"/>
        <end position="485"/>
    </location>
</feature>
<comment type="subcellular location">
    <subcellularLocation>
        <location evidence="1">Membrane</location>
        <topology evidence="1">Multi-pass membrane protein</topology>
    </subcellularLocation>
</comment>
<comment type="subunit">
    <text evidence="3">Homodimer.</text>
</comment>
<comment type="catalytic activity">
    <reaction evidence="10">
        <text>D-xylose(out) = D-xylose(in)</text>
        <dbReference type="Rhea" id="RHEA:78427"/>
        <dbReference type="ChEBI" id="CHEBI:53455"/>
    </reaction>
    <physiologicalReaction direction="left-to-right" evidence="10">
        <dbReference type="Rhea" id="RHEA:78428"/>
    </physiologicalReaction>
</comment>
<feature type="transmembrane region" description="Helical" evidence="17">
    <location>
        <begin position="125"/>
        <end position="149"/>
    </location>
</feature>
<proteinExistence type="inferred from homology"/>
<feature type="transmembrane region" description="Helical" evidence="17">
    <location>
        <begin position="396"/>
        <end position="423"/>
    </location>
</feature>
<feature type="transmembrane region" description="Helical" evidence="17">
    <location>
        <begin position="161"/>
        <end position="181"/>
    </location>
</feature>
<evidence type="ECO:0000256" key="12">
    <source>
        <dbReference type="ARBA" id="ARBA00044668"/>
    </source>
</evidence>
<dbReference type="InterPro" id="IPR003663">
    <property type="entry name" value="Sugar/inositol_transpt"/>
</dbReference>
<sequence length="646" mass="69182">MAASLLHVYYSFLFIATGGLLFGFIIGINGNVVTEGQMICPKTWVGPVGTMTSFGYGQCYDLGVWAQGFLSSLNLIGAAVSSMVCFRYADLMGRKLEVQVGASLYFLGSCVAALSPMLWGIYLGFFIYGLGIGFAMHAAPIYIAEIAPSDVRGTLVSAKELVIVGGIFLGFAVGAIFSGWAQDGWRFMVVTAAVFAVIMEVGITFIPNSPRWLVLQSVRRGSESGLLAFAENAWVEQARAALLFLRRGSSSEEVEAELRSMTRDAGESNGQQLANCSETFRYPKPLVIGCGLVFLQQVTGQPSVLYFATDIFKDAGFASTAALSSLGVGAVKLLATFFAVWRVDQFGRRTLLLSGIAMMIVALALLGTAFSFRYCSEAGVAIADCQSDSITLPRSWAILTVIALGVYVSGYQIGFGPISWLMISEIFPLGVRGSALSTAALVNFSSNILMTLCQTALMKALTPAGTFFAYLVLAVVSFVFVYYIVPETKGKSLEEIEDEMTGRKVQSLFPDMSELASLARAAEGKLSSATGAPATQHSRWQAAQPEANLPPVFPPTLGGWAENEVHPDEGVQEAESDSDDELPSIKPQVRSFDPVNQRQARAKSGSTRGKDSAKAFKDTPGLKDLLSPFPGLESLVSRPHAKEKGG</sequence>
<evidence type="ECO:0000256" key="13">
    <source>
        <dbReference type="ARBA" id="ARBA00044710"/>
    </source>
</evidence>
<evidence type="ECO:0000256" key="1">
    <source>
        <dbReference type="ARBA" id="ARBA00004141"/>
    </source>
</evidence>
<comment type="catalytic activity">
    <reaction evidence="9">
        <text>D-glucose(out) = D-glucose(in)</text>
        <dbReference type="Rhea" id="RHEA:60376"/>
        <dbReference type="ChEBI" id="CHEBI:4167"/>
    </reaction>
    <physiologicalReaction direction="left-to-right" evidence="9">
        <dbReference type="Rhea" id="RHEA:60377"/>
    </physiologicalReaction>
</comment>
<evidence type="ECO:0000313" key="19">
    <source>
        <dbReference type="EMBL" id="CAE8740844.1"/>
    </source>
</evidence>
<keyword evidence="4 15" id="KW-0813">Transport</keyword>
<dbReference type="InterPro" id="IPR005829">
    <property type="entry name" value="Sugar_transporter_CS"/>
</dbReference>
<comment type="caution">
    <text evidence="19">The sequence shown here is derived from an EMBL/GenBank/DDBJ whole genome shotgun (WGS) entry which is preliminary data.</text>
</comment>
<evidence type="ECO:0000313" key="20">
    <source>
        <dbReference type="Proteomes" id="UP000626109"/>
    </source>
</evidence>
<evidence type="ECO:0000256" key="11">
    <source>
        <dbReference type="ARBA" id="ARBA00044662"/>
    </source>
</evidence>
<dbReference type="PROSITE" id="PS00217">
    <property type="entry name" value="SUGAR_TRANSPORT_2"/>
    <property type="match status" value="1"/>
</dbReference>
<comment type="catalytic activity">
    <reaction evidence="12">
        <text>D-glucosamine(out) = D-glucosamine(in)</text>
        <dbReference type="Rhea" id="RHEA:78423"/>
        <dbReference type="ChEBI" id="CHEBI:58723"/>
    </reaction>
    <physiologicalReaction direction="left-to-right" evidence="12">
        <dbReference type="Rhea" id="RHEA:78424"/>
    </physiologicalReaction>
</comment>
<dbReference type="GO" id="GO:1904659">
    <property type="term" value="P:D-glucose transmembrane transport"/>
    <property type="evidence" value="ECO:0007669"/>
    <property type="project" value="TreeGrafter"/>
</dbReference>
<evidence type="ECO:0000256" key="9">
    <source>
        <dbReference type="ARBA" id="ARBA00044648"/>
    </source>
</evidence>
<evidence type="ECO:0000256" key="4">
    <source>
        <dbReference type="ARBA" id="ARBA00022448"/>
    </source>
</evidence>
<evidence type="ECO:0000256" key="17">
    <source>
        <dbReference type="SAM" id="Phobius"/>
    </source>
</evidence>
<gene>
    <name evidence="19" type="ORF">PGLA2088_LOCUS50190</name>
</gene>
<dbReference type="AlphaFoldDB" id="A0A813M4N1"/>
<comment type="similarity">
    <text evidence="2 15">Belongs to the major facilitator superfamily. Sugar transporter (TC 2.A.1.1) family.</text>
</comment>
<reference evidence="19" key="1">
    <citation type="submission" date="2021-02" db="EMBL/GenBank/DDBJ databases">
        <authorList>
            <person name="Dougan E. K."/>
            <person name="Rhodes N."/>
            <person name="Thang M."/>
            <person name="Chan C."/>
        </authorList>
    </citation>
    <scope>NUCLEOTIDE SEQUENCE</scope>
</reference>
<dbReference type="InterPro" id="IPR050820">
    <property type="entry name" value="MFS_Sugar_Transporter"/>
</dbReference>
<dbReference type="EMBL" id="CAJNNW010037326">
    <property type="protein sequence ID" value="CAE8740844.1"/>
    <property type="molecule type" value="Genomic_DNA"/>
</dbReference>
<keyword evidence="5 17" id="KW-0812">Transmembrane</keyword>
<dbReference type="InterPro" id="IPR036259">
    <property type="entry name" value="MFS_trans_sf"/>
</dbReference>
<dbReference type="PRINTS" id="PR00171">
    <property type="entry name" value="SUGRTRNSPORT"/>
</dbReference>
<dbReference type="GO" id="GO:0016020">
    <property type="term" value="C:membrane"/>
    <property type="evidence" value="ECO:0007669"/>
    <property type="project" value="UniProtKB-SubCell"/>
</dbReference>
<dbReference type="InterPro" id="IPR005828">
    <property type="entry name" value="MFS_sugar_transport-like"/>
</dbReference>
<evidence type="ECO:0000256" key="10">
    <source>
        <dbReference type="ARBA" id="ARBA00044656"/>
    </source>
</evidence>
<feature type="transmembrane region" description="Helical" evidence="17">
    <location>
        <begin position="187"/>
        <end position="206"/>
    </location>
</feature>
<dbReference type="NCBIfam" id="TIGR00879">
    <property type="entry name" value="SP"/>
    <property type="match status" value="1"/>
</dbReference>
<feature type="transmembrane region" description="Helical" evidence="17">
    <location>
        <begin position="7"/>
        <end position="28"/>
    </location>
</feature>
<dbReference type="PANTHER" id="PTHR48023:SF4">
    <property type="entry name" value="D-XYLOSE-PROTON SYMPORTER-LIKE 2"/>
    <property type="match status" value="1"/>
</dbReference>
<feature type="compositionally biased region" description="Polar residues" evidence="16">
    <location>
        <begin position="527"/>
        <end position="541"/>
    </location>
</feature>
<dbReference type="SUPFAM" id="SSF103473">
    <property type="entry name" value="MFS general substrate transporter"/>
    <property type="match status" value="1"/>
</dbReference>
<comment type="catalytic activity">
    <reaction evidence="13">
        <text>D-fructose(out) = D-fructose(in)</text>
        <dbReference type="Rhea" id="RHEA:60372"/>
        <dbReference type="ChEBI" id="CHEBI:37721"/>
    </reaction>
    <physiologicalReaction direction="left-to-right" evidence="13">
        <dbReference type="Rhea" id="RHEA:60373"/>
    </physiologicalReaction>
</comment>
<feature type="domain" description="Major facilitator superfamily (MFS) profile" evidence="18">
    <location>
        <begin position="11"/>
        <end position="489"/>
    </location>
</feature>
<accession>A0A813M4N1</accession>
<feature type="non-terminal residue" evidence="19">
    <location>
        <position position="646"/>
    </location>
</feature>
<evidence type="ECO:0000256" key="8">
    <source>
        <dbReference type="ARBA" id="ARBA00044637"/>
    </source>
</evidence>
<feature type="transmembrane region" description="Helical" evidence="17">
    <location>
        <begin position="98"/>
        <end position="119"/>
    </location>
</feature>
<feature type="transmembrane region" description="Helical" evidence="17">
    <location>
        <begin position="64"/>
        <end position="86"/>
    </location>
</feature>
<feature type="region of interest" description="Disordered" evidence="16">
    <location>
        <begin position="526"/>
        <end position="646"/>
    </location>
</feature>
<dbReference type="PANTHER" id="PTHR48023">
    <property type="entry name" value="D-XYLOSE-PROTON SYMPORTER-LIKE 2"/>
    <property type="match status" value="1"/>
</dbReference>
<evidence type="ECO:0000256" key="7">
    <source>
        <dbReference type="ARBA" id="ARBA00023136"/>
    </source>
</evidence>
<dbReference type="PROSITE" id="PS50850">
    <property type="entry name" value="MFS"/>
    <property type="match status" value="1"/>
</dbReference>
<feature type="compositionally biased region" description="Acidic residues" evidence="16">
    <location>
        <begin position="570"/>
        <end position="582"/>
    </location>
</feature>
<comment type="catalytic activity">
    <reaction evidence="8">
        <text>D-galactose(in) = D-galactose(out)</text>
        <dbReference type="Rhea" id="RHEA:34915"/>
        <dbReference type="ChEBI" id="CHEBI:4139"/>
    </reaction>
    <physiologicalReaction direction="right-to-left" evidence="8">
        <dbReference type="Rhea" id="RHEA:34917"/>
    </physiologicalReaction>
</comment>
<evidence type="ECO:0000256" key="6">
    <source>
        <dbReference type="ARBA" id="ARBA00022989"/>
    </source>
</evidence>
<dbReference type="GO" id="GO:0022857">
    <property type="term" value="F:transmembrane transporter activity"/>
    <property type="evidence" value="ECO:0007669"/>
    <property type="project" value="InterPro"/>
</dbReference>
<dbReference type="Pfam" id="PF00083">
    <property type="entry name" value="Sugar_tr"/>
    <property type="match status" value="1"/>
</dbReference>
<keyword evidence="7 17" id="KW-0472">Membrane</keyword>
<evidence type="ECO:0000256" key="16">
    <source>
        <dbReference type="SAM" id="MobiDB-lite"/>
    </source>
</evidence>
<keyword evidence="6 17" id="KW-1133">Transmembrane helix</keyword>
<name>A0A813M4N1_POLGL</name>
<evidence type="ECO:0000256" key="3">
    <source>
        <dbReference type="ARBA" id="ARBA00011738"/>
    </source>
</evidence>
<evidence type="ECO:0000256" key="15">
    <source>
        <dbReference type="RuleBase" id="RU003346"/>
    </source>
</evidence>
<protein>
    <recommendedName>
        <fullName evidence="14">Hexose transporter 1</fullName>
    </recommendedName>
</protein>
<feature type="transmembrane region" description="Helical" evidence="17">
    <location>
        <begin position="435"/>
        <end position="461"/>
    </location>
</feature>
<dbReference type="InterPro" id="IPR020846">
    <property type="entry name" value="MFS_dom"/>
</dbReference>
<evidence type="ECO:0000256" key="5">
    <source>
        <dbReference type="ARBA" id="ARBA00022692"/>
    </source>
</evidence>
<dbReference type="Proteomes" id="UP000626109">
    <property type="component" value="Unassembled WGS sequence"/>
</dbReference>